<sequence length="324" mass="35263">MSQAISQPIPTSAAVGTAATLAIETHGLRKEYGGKVAVHDVTIAVPQGEVFGFLGPNGAGKSTTMKMLLGLAFPTAGTAKLLGHPLGAMAAKRRIGFLPEQFRFHEWLRGTEFLDFHGELSGVSRAERRRRIPEVLDLVGLAGRGGDRLRTYSKGMLQRIGLAQALLNDPALIFLDEPTSALDPIGRREVREIIRVLKGRGMTVFLNSHILSEVESVCDRVAIVDRGRVVRYGALDELLRETLDVELLLGAHDDALLRRIAEFGAIESREQGQHDLIRVRVDTLDEIPALVEMIARAGVAIYGVTPHRRSLEDVFLGAVEGGTE</sequence>
<dbReference type="GO" id="GO:0016887">
    <property type="term" value="F:ATP hydrolysis activity"/>
    <property type="evidence" value="ECO:0007669"/>
    <property type="project" value="InterPro"/>
</dbReference>
<dbReference type="SUPFAM" id="SSF52540">
    <property type="entry name" value="P-loop containing nucleoside triphosphate hydrolases"/>
    <property type="match status" value="1"/>
</dbReference>
<keyword evidence="2" id="KW-0813">Transport</keyword>
<dbReference type="PROSITE" id="PS00211">
    <property type="entry name" value="ABC_TRANSPORTER_1"/>
    <property type="match status" value="1"/>
</dbReference>
<evidence type="ECO:0000259" key="5">
    <source>
        <dbReference type="PROSITE" id="PS50893"/>
    </source>
</evidence>
<gene>
    <name evidence="6" type="ORF">AVDCRST_MAG18-2562</name>
</gene>
<dbReference type="PROSITE" id="PS50893">
    <property type="entry name" value="ABC_TRANSPORTER_2"/>
    <property type="match status" value="1"/>
</dbReference>
<evidence type="ECO:0000313" key="6">
    <source>
        <dbReference type="EMBL" id="CAA9576129.1"/>
    </source>
</evidence>
<protein>
    <submittedName>
        <fullName evidence="6">Efflux ABC transporter, ATP-binding protein</fullName>
    </submittedName>
</protein>
<keyword evidence="3" id="KW-0547">Nucleotide-binding</keyword>
<dbReference type="GO" id="GO:0005524">
    <property type="term" value="F:ATP binding"/>
    <property type="evidence" value="ECO:0007669"/>
    <property type="project" value="UniProtKB-KW"/>
</dbReference>
<keyword evidence="4 6" id="KW-0067">ATP-binding</keyword>
<reference evidence="6" key="1">
    <citation type="submission" date="2020-02" db="EMBL/GenBank/DDBJ databases">
        <authorList>
            <person name="Meier V. D."/>
        </authorList>
    </citation>
    <scope>NUCLEOTIDE SEQUENCE</scope>
    <source>
        <strain evidence="6">AVDCRST_MAG18</strain>
    </source>
</reference>
<dbReference type="Gene3D" id="3.40.50.300">
    <property type="entry name" value="P-loop containing nucleotide triphosphate hydrolases"/>
    <property type="match status" value="1"/>
</dbReference>
<dbReference type="AlphaFoldDB" id="A0A6J4VFY5"/>
<accession>A0A6J4VFY5</accession>
<dbReference type="InterPro" id="IPR027417">
    <property type="entry name" value="P-loop_NTPase"/>
</dbReference>
<proteinExistence type="inferred from homology"/>
<evidence type="ECO:0000256" key="2">
    <source>
        <dbReference type="ARBA" id="ARBA00022448"/>
    </source>
</evidence>
<dbReference type="PANTHER" id="PTHR43335">
    <property type="entry name" value="ABC TRANSPORTER, ATP-BINDING PROTEIN"/>
    <property type="match status" value="1"/>
</dbReference>
<dbReference type="Pfam" id="PF00005">
    <property type="entry name" value="ABC_tran"/>
    <property type="match status" value="1"/>
</dbReference>
<dbReference type="CDD" id="cd03230">
    <property type="entry name" value="ABC_DR_subfamily_A"/>
    <property type="match status" value="1"/>
</dbReference>
<name>A0A6J4VFY5_9BACT</name>
<feature type="domain" description="ABC transporter" evidence="5">
    <location>
        <begin position="23"/>
        <end position="251"/>
    </location>
</feature>
<dbReference type="InterPro" id="IPR003593">
    <property type="entry name" value="AAA+_ATPase"/>
</dbReference>
<comment type="similarity">
    <text evidence="1">Belongs to the ABC transporter superfamily.</text>
</comment>
<dbReference type="PANTHER" id="PTHR43335:SF4">
    <property type="entry name" value="ABC TRANSPORTER, ATP-BINDING PROTEIN"/>
    <property type="match status" value="1"/>
</dbReference>
<dbReference type="EMBL" id="CADCWN010000197">
    <property type="protein sequence ID" value="CAA9576129.1"/>
    <property type="molecule type" value="Genomic_DNA"/>
</dbReference>
<evidence type="ECO:0000256" key="4">
    <source>
        <dbReference type="ARBA" id="ARBA00022840"/>
    </source>
</evidence>
<evidence type="ECO:0000256" key="1">
    <source>
        <dbReference type="ARBA" id="ARBA00005417"/>
    </source>
</evidence>
<dbReference type="InterPro" id="IPR017871">
    <property type="entry name" value="ABC_transporter-like_CS"/>
</dbReference>
<organism evidence="6">
    <name type="scientific">uncultured Thermomicrobiales bacterium</name>
    <dbReference type="NCBI Taxonomy" id="1645740"/>
    <lineage>
        <taxon>Bacteria</taxon>
        <taxon>Pseudomonadati</taxon>
        <taxon>Thermomicrobiota</taxon>
        <taxon>Thermomicrobia</taxon>
        <taxon>Thermomicrobiales</taxon>
        <taxon>environmental samples</taxon>
    </lineage>
</organism>
<dbReference type="SMART" id="SM00382">
    <property type="entry name" value="AAA"/>
    <property type="match status" value="1"/>
</dbReference>
<dbReference type="InterPro" id="IPR003439">
    <property type="entry name" value="ABC_transporter-like_ATP-bd"/>
</dbReference>
<evidence type="ECO:0000256" key="3">
    <source>
        <dbReference type="ARBA" id="ARBA00022741"/>
    </source>
</evidence>